<dbReference type="Proteomes" id="UP000626109">
    <property type="component" value="Unassembled WGS sequence"/>
</dbReference>
<sequence length="447" mass="49724">MLATNAVGSRICEHFEHLLAQVLRLKSKVSSCEKEVISSIPDFDTTMWAVTLWAVCYVLFFLVCIPLLMFKSRYFALLVPIAYEQYSLVLQFWESVATQEFAMMAILVTFHAVPCLAFYLFNVDPADLVMVPVLLFSLGIVITFAVSGSSLGCSAPAAYSSNISFIAGNILWRGYVYMFVVLVLLPLIFLLRLKFISAYTGSPAIYRNLIVLGFCASTLTGVFPWLADDYLCKDEVSILSIIYLPSCSAFNDDLHMGGFLGGISMCTIGSAFLLRSALQPHVNKLDEVVELSSRRSHKRINFVIGVIIVLALLLVCLFIEFGILFSLRPQLSAPMLCTKYKVENDCQGSSIPKEMFDSINATGQGWPCVWNATQPISTLLSQCTDPTCRDDGRLYQNAAGVACEYFVICCWLYIVCLTILVLEELEKPDSDVFGKYEDLPVREAFAP</sequence>
<keyword evidence="1" id="KW-1133">Transmembrane helix</keyword>
<keyword evidence="1" id="KW-0812">Transmembrane</keyword>
<proteinExistence type="predicted"/>
<protein>
    <submittedName>
        <fullName evidence="2">Uncharacterized protein</fullName>
    </submittedName>
</protein>
<feature type="transmembrane region" description="Helical" evidence="1">
    <location>
        <begin position="47"/>
        <end position="68"/>
    </location>
</feature>
<evidence type="ECO:0000256" key="1">
    <source>
        <dbReference type="SAM" id="Phobius"/>
    </source>
</evidence>
<reference evidence="2" key="1">
    <citation type="submission" date="2021-02" db="EMBL/GenBank/DDBJ databases">
        <authorList>
            <person name="Dougan E. K."/>
            <person name="Rhodes N."/>
            <person name="Thang M."/>
            <person name="Chan C."/>
        </authorList>
    </citation>
    <scope>NUCLEOTIDE SEQUENCE</scope>
</reference>
<dbReference type="EMBL" id="CAJNNW010003213">
    <property type="protein sequence ID" value="CAE8645166.1"/>
    <property type="molecule type" value="Genomic_DNA"/>
</dbReference>
<feature type="transmembrane region" description="Helical" evidence="1">
    <location>
        <begin position="254"/>
        <end position="274"/>
    </location>
</feature>
<feature type="transmembrane region" description="Helical" evidence="1">
    <location>
        <begin position="128"/>
        <end position="150"/>
    </location>
</feature>
<comment type="caution">
    <text evidence="2">The sequence shown here is derived from an EMBL/GenBank/DDBJ whole genome shotgun (WGS) entry which is preliminary data.</text>
</comment>
<name>A0A813I4H1_POLGL</name>
<dbReference type="AlphaFoldDB" id="A0A813I4H1"/>
<feature type="transmembrane region" description="Helical" evidence="1">
    <location>
        <begin position="302"/>
        <end position="325"/>
    </location>
</feature>
<gene>
    <name evidence="2" type="ORF">PGLA2088_LOCUS3676</name>
</gene>
<feature type="transmembrane region" description="Helical" evidence="1">
    <location>
        <begin position="170"/>
        <end position="193"/>
    </location>
</feature>
<keyword evidence="1" id="KW-0472">Membrane</keyword>
<feature type="transmembrane region" description="Helical" evidence="1">
    <location>
        <begin position="101"/>
        <end position="121"/>
    </location>
</feature>
<accession>A0A813I4H1</accession>
<evidence type="ECO:0000313" key="3">
    <source>
        <dbReference type="Proteomes" id="UP000626109"/>
    </source>
</evidence>
<feature type="transmembrane region" description="Helical" evidence="1">
    <location>
        <begin position="205"/>
        <end position="227"/>
    </location>
</feature>
<organism evidence="2 3">
    <name type="scientific">Polarella glacialis</name>
    <name type="common">Dinoflagellate</name>
    <dbReference type="NCBI Taxonomy" id="89957"/>
    <lineage>
        <taxon>Eukaryota</taxon>
        <taxon>Sar</taxon>
        <taxon>Alveolata</taxon>
        <taxon>Dinophyceae</taxon>
        <taxon>Suessiales</taxon>
        <taxon>Suessiaceae</taxon>
        <taxon>Polarella</taxon>
    </lineage>
</organism>
<feature type="transmembrane region" description="Helical" evidence="1">
    <location>
        <begin position="399"/>
        <end position="422"/>
    </location>
</feature>
<evidence type="ECO:0000313" key="2">
    <source>
        <dbReference type="EMBL" id="CAE8645166.1"/>
    </source>
</evidence>